<dbReference type="GO" id="GO:0001733">
    <property type="term" value="F:galactosylceramide sulfotransferase activity"/>
    <property type="evidence" value="ECO:0007669"/>
    <property type="project" value="InterPro"/>
</dbReference>
<reference evidence="10" key="1">
    <citation type="submission" date="2022-03" db="EMBL/GenBank/DDBJ databases">
        <authorList>
            <person name="Alioto T."/>
            <person name="Alioto T."/>
            <person name="Gomez Garrido J."/>
        </authorList>
    </citation>
    <scope>NUCLEOTIDE SEQUENCE</scope>
</reference>
<proteinExistence type="predicted"/>
<evidence type="ECO:0000256" key="1">
    <source>
        <dbReference type="ARBA" id="ARBA00004323"/>
    </source>
</evidence>
<evidence type="ECO:0000256" key="6">
    <source>
        <dbReference type="ARBA" id="ARBA00023034"/>
    </source>
</evidence>
<keyword evidence="3" id="KW-0812">Transmembrane</keyword>
<evidence type="ECO:0000256" key="2">
    <source>
        <dbReference type="ARBA" id="ARBA00022679"/>
    </source>
</evidence>
<evidence type="ECO:0000256" key="8">
    <source>
        <dbReference type="ARBA" id="ARBA00023180"/>
    </source>
</evidence>
<evidence type="ECO:0000256" key="7">
    <source>
        <dbReference type="ARBA" id="ARBA00023136"/>
    </source>
</evidence>
<dbReference type="AlphaFoldDB" id="A0AAD1VTB0"/>
<keyword evidence="7" id="KW-0472">Membrane</keyword>
<sequence length="64" mass="7585">SFWDQVEKFGRKRMDCELGELRRKRSEMAQVCLQGEADPDRQISKTLPIRKSQDSWAQSETRIK</sequence>
<dbReference type="InterPro" id="IPR009729">
    <property type="entry name" value="Gal-3-0_sulfotransfrase"/>
</dbReference>
<feature type="non-terminal residue" evidence="10">
    <location>
        <position position="1"/>
    </location>
</feature>
<accession>A0AAD1VTB0</accession>
<dbReference type="EMBL" id="OW240913">
    <property type="protein sequence ID" value="CAH2246494.1"/>
    <property type="molecule type" value="Genomic_DNA"/>
</dbReference>
<dbReference type="Pfam" id="PF06990">
    <property type="entry name" value="Gal-3-0_sulfotr"/>
    <property type="match status" value="1"/>
</dbReference>
<evidence type="ECO:0000256" key="3">
    <source>
        <dbReference type="ARBA" id="ARBA00022692"/>
    </source>
</evidence>
<keyword evidence="6" id="KW-0333">Golgi apparatus</keyword>
<comment type="subcellular location">
    <subcellularLocation>
        <location evidence="1">Golgi apparatus membrane</location>
        <topology evidence="1">Single-pass type II membrane protein</topology>
    </subcellularLocation>
</comment>
<evidence type="ECO:0000313" key="11">
    <source>
        <dbReference type="Proteomes" id="UP001295444"/>
    </source>
</evidence>
<dbReference type="Proteomes" id="UP001295444">
    <property type="component" value="Chromosome 02"/>
</dbReference>
<protein>
    <submittedName>
        <fullName evidence="10">Galactose-3-O-sulfotransferase 2-like</fullName>
    </submittedName>
</protein>
<gene>
    <name evidence="10" type="ORF">PECUL_23A008887</name>
</gene>
<keyword evidence="8" id="KW-0325">Glycoprotein</keyword>
<organism evidence="10 11">
    <name type="scientific">Pelobates cultripes</name>
    <name type="common">Western spadefoot toad</name>
    <dbReference type="NCBI Taxonomy" id="61616"/>
    <lineage>
        <taxon>Eukaryota</taxon>
        <taxon>Metazoa</taxon>
        <taxon>Chordata</taxon>
        <taxon>Craniata</taxon>
        <taxon>Vertebrata</taxon>
        <taxon>Euteleostomi</taxon>
        <taxon>Amphibia</taxon>
        <taxon>Batrachia</taxon>
        <taxon>Anura</taxon>
        <taxon>Pelobatoidea</taxon>
        <taxon>Pelobatidae</taxon>
        <taxon>Pelobates</taxon>
    </lineage>
</organism>
<feature type="compositionally biased region" description="Polar residues" evidence="9">
    <location>
        <begin position="54"/>
        <end position="64"/>
    </location>
</feature>
<evidence type="ECO:0000256" key="4">
    <source>
        <dbReference type="ARBA" id="ARBA00022968"/>
    </source>
</evidence>
<keyword evidence="5" id="KW-1133">Transmembrane helix</keyword>
<evidence type="ECO:0000313" key="10">
    <source>
        <dbReference type="EMBL" id="CAH2246494.1"/>
    </source>
</evidence>
<keyword evidence="11" id="KW-1185">Reference proteome</keyword>
<feature type="region of interest" description="Disordered" evidence="9">
    <location>
        <begin position="36"/>
        <end position="64"/>
    </location>
</feature>
<keyword evidence="4" id="KW-0735">Signal-anchor</keyword>
<evidence type="ECO:0000256" key="9">
    <source>
        <dbReference type="SAM" id="MobiDB-lite"/>
    </source>
</evidence>
<evidence type="ECO:0000256" key="5">
    <source>
        <dbReference type="ARBA" id="ARBA00022989"/>
    </source>
</evidence>
<dbReference type="GO" id="GO:0000139">
    <property type="term" value="C:Golgi membrane"/>
    <property type="evidence" value="ECO:0007669"/>
    <property type="project" value="UniProtKB-SubCell"/>
</dbReference>
<name>A0AAD1VTB0_PELCU</name>
<keyword evidence="2" id="KW-0808">Transferase</keyword>
<dbReference type="GO" id="GO:0009247">
    <property type="term" value="P:glycolipid biosynthetic process"/>
    <property type="evidence" value="ECO:0007669"/>
    <property type="project" value="InterPro"/>
</dbReference>